<dbReference type="InterPro" id="IPR006009">
    <property type="entry name" value="GlcNAc_MurG"/>
</dbReference>
<evidence type="ECO:0000256" key="1">
    <source>
        <dbReference type="ARBA" id="ARBA00022475"/>
    </source>
</evidence>
<keyword evidence="1 10" id="KW-1003">Cell membrane</keyword>
<dbReference type="SUPFAM" id="SSF53756">
    <property type="entry name" value="UDP-Glycosyltransferase/glycogen phosphorylase"/>
    <property type="match status" value="1"/>
</dbReference>
<dbReference type="AlphaFoldDB" id="Q1Q6C8"/>
<reference evidence="14 17" key="5">
    <citation type="submission" date="2020-02" db="EMBL/GenBank/DDBJ databases">
        <title>Newly sequenced genome of strain CSTR1 showed variability in Candidatus Kuenenia stuttgartiensis genomes.</title>
        <authorList>
            <person name="Ding C."/>
            <person name="Adrian L."/>
        </authorList>
    </citation>
    <scope>NUCLEOTIDE SEQUENCE [LARGE SCALE GENOMIC DNA]</scope>
    <source>
        <strain evidence="14 17">CSTR1</strain>
    </source>
</reference>
<dbReference type="EMBL" id="CT573071">
    <property type="protein sequence ID" value="CAJ73129.1"/>
    <property type="molecule type" value="Genomic_DNA"/>
</dbReference>
<feature type="binding site" evidence="10">
    <location>
        <position position="165"/>
    </location>
    <ligand>
        <name>UDP-N-acetyl-alpha-D-glucosamine</name>
        <dbReference type="ChEBI" id="CHEBI:57705"/>
    </ligand>
</feature>
<evidence type="ECO:0000256" key="7">
    <source>
        <dbReference type="ARBA" id="ARBA00023136"/>
    </source>
</evidence>
<keyword evidence="9 10" id="KW-0961">Cell wall biogenesis/degradation</keyword>
<dbReference type="GO" id="GO:0005886">
    <property type="term" value="C:plasma membrane"/>
    <property type="evidence" value="ECO:0007669"/>
    <property type="project" value="UniProtKB-SubCell"/>
</dbReference>
<feature type="binding site" evidence="10">
    <location>
        <position position="123"/>
    </location>
    <ligand>
        <name>UDP-N-acetyl-alpha-D-glucosamine</name>
        <dbReference type="ChEBI" id="CHEBI:57705"/>
    </ligand>
</feature>
<dbReference type="Pfam" id="PF04101">
    <property type="entry name" value="Glyco_tran_28_C"/>
    <property type="match status" value="1"/>
</dbReference>
<keyword evidence="5 10" id="KW-0133">Cell shape</keyword>
<keyword evidence="7 10" id="KW-0472">Membrane</keyword>
<evidence type="ECO:0000259" key="11">
    <source>
        <dbReference type="Pfam" id="PF03033"/>
    </source>
</evidence>
<dbReference type="Pfam" id="PF03033">
    <property type="entry name" value="Glyco_transf_28"/>
    <property type="match status" value="1"/>
</dbReference>
<evidence type="ECO:0000313" key="17">
    <source>
        <dbReference type="Proteomes" id="UP000501926"/>
    </source>
</evidence>
<reference evidence="13" key="2">
    <citation type="submission" date="2006-01" db="EMBL/GenBank/DDBJ databases">
        <authorList>
            <person name="Genoscope"/>
        </authorList>
    </citation>
    <scope>NUCLEOTIDE SEQUENCE</scope>
</reference>
<evidence type="ECO:0000256" key="3">
    <source>
        <dbReference type="ARBA" id="ARBA00022676"/>
    </source>
</evidence>
<feature type="domain" description="Glycosyltransferase family 28 N-terminal" evidence="11">
    <location>
        <begin position="3"/>
        <end position="140"/>
    </location>
</feature>
<dbReference type="UniPathway" id="UPA00219"/>
<accession>Q1Q6C8</accession>
<dbReference type="HAMAP" id="MF_00033">
    <property type="entry name" value="MurG"/>
    <property type="match status" value="1"/>
</dbReference>
<dbReference type="GO" id="GO:0009252">
    <property type="term" value="P:peptidoglycan biosynthetic process"/>
    <property type="evidence" value="ECO:0007669"/>
    <property type="project" value="UniProtKB-UniRule"/>
</dbReference>
<comment type="catalytic activity">
    <reaction evidence="10">
        <text>di-trans,octa-cis-undecaprenyl diphospho-N-acetyl-alpha-D-muramoyl-L-alanyl-D-glutamyl-meso-2,6-diaminopimeloyl-D-alanyl-D-alanine + UDP-N-acetyl-alpha-D-glucosamine = di-trans,octa-cis-undecaprenyl diphospho-[N-acetyl-alpha-D-glucosaminyl-(1-&gt;4)]-N-acetyl-alpha-D-muramoyl-L-alanyl-D-glutamyl-meso-2,6-diaminopimeloyl-D-alanyl-D-alanine + UDP + H(+)</text>
        <dbReference type="Rhea" id="RHEA:31227"/>
        <dbReference type="ChEBI" id="CHEBI:15378"/>
        <dbReference type="ChEBI" id="CHEBI:57705"/>
        <dbReference type="ChEBI" id="CHEBI:58223"/>
        <dbReference type="ChEBI" id="CHEBI:61387"/>
        <dbReference type="ChEBI" id="CHEBI:61388"/>
        <dbReference type="EC" id="2.4.1.227"/>
    </reaction>
</comment>
<gene>
    <name evidence="10 13" type="primary">murG</name>
    <name evidence="15" type="synonym">murG_2</name>
    <name evidence="14" type="ORF">KsCSTR_36900</name>
    <name evidence="15" type="ORF">KSMBR1_3359</name>
    <name evidence="13" type="ORF">kuste2383</name>
</gene>
<dbReference type="InterPro" id="IPR007235">
    <property type="entry name" value="Glyco_trans_28_C"/>
</dbReference>
<dbReference type="GO" id="GO:0008360">
    <property type="term" value="P:regulation of cell shape"/>
    <property type="evidence" value="ECO:0007669"/>
    <property type="project" value="UniProtKB-KW"/>
</dbReference>
<dbReference type="EMBL" id="CP049055">
    <property type="protein sequence ID" value="QII13069.1"/>
    <property type="molecule type" value="Genomic_DNA"/>
</dbReference>
<dbReference type="GO" id="GO:0071555">
    <property type="term" value="P:cell wall organization"/>
    <property type="evidence" value="ECO:0007669"/>
    <property type="project" value="UniProtKB-KW"/>
</dbReference>
<proteinExistence type="inferred from homology"/>
<keyword evidence="8 10" id="KW-0131">Cell cycle</keyword>
<dbReference type="InterPro" id="IPR004276">
    <property type="entry name" value="GlycoTrans_28_N"/>
</dbReference>
<sequence>MRIIFAGGGTGGHLIAGISAAEEIRMRFHNAEIMFCGTEKKFEEEYVVQQGFRFQKIHAKKWERSFKGIFVFLRMAILGVIESLFLQRKFKPDIVVGLGGYASFAPIIAAKLLCIPSVLLEQNVVPGKANLFLARWADEVCCHWRSSLKWFAKAKKVNVTGTPIRKGIVSGRKKNYYEKFGFDSAKYTIVVTGGSQGAQAINEVMVKSLHKLEPFSEKIQIIHCAGEHGYECVKKGYRQTKINSFVCSFLNEMDAALNIADIVICRAGATTIAEITAIGIPAILIPYPYAADNHQYWNAVEVEKNGGGYLLPQIDLTPEKIVEIIIDLIRNKEKYERMKMFSKEMGRPNASVCVVDTISRLISYRETRVALLAR</sequence>
<dbReference type="KEGG" id="kst:KSMBR1_3359"/>
<evidence type="ECO:0000256" key="8">
    <source>
        <dbReference type="ARBA" id="ARBA00023306"/>
    </source>
</evidence>
<dbReference type="EC" id="2.4.1.227" evidence="10"/>
<dbReference type="EMBL" id="LT934425">
    <property type="protein sequence ID" value="SOH05835.1"/>
    <property type="molecule type" value="Genomic_DNA"/>
</dbReference>
<evidence type="ECO:0000259" key="12">
    <source>
        <dbReference type="Pfam" id="PF04101"/>
    </source>
</evidence>
<keyword evidence="3 10" id="KW-0328">Glycosyltransferase</keyword>
<evidence type="ECO:0000256" key="9">
    <source>
        <dbReference type="ARBA" id="ARBA00023316"/>
    </source>
</evidence>
<keyword evidence="16" id="KW-1185">Reference proteome</keyword>
<dbReference type="GO" id="GO:0050511">
    <property type="term" value="F:undecaprenyldiphospho-muramoylpentapeptide beta-N-acetylglucosaminyltransferase activity"/>
    <property type="evidence" value="ECO:0007669"/>
    <property type="project" value="UniProtKB-UniRule"/>
</dbReference>
<evidence type="ECO:0000313" key="13">
    <source>
        <dbReference type="EMBL" id="CAJ73129.1"/>
    </source>
</evidence>
<feature type="binding site" evidence="10">
    <location>
        <position position="195"/>
    </location>
    <ligand>
        <name>UDP-N-acetyl-alpha-D-glucosamine</name>
        <dbReference type="ChEBI" id="CHEBI:57705"/>
    </ligand>
</feature>
<feature type="domain" description="Glycosyl transferase family 28 C-terminal" evidence="12">
    <location>
        <begin position="188"/>
        <end position="341"/>
    </location>
</feature>
<reference evidence="16" key="3">
    <citation type="submission" date="2017-10" db="EMBL/GenBank/DDBJ databases">
        <authorList>
            <person name="Frank J."/>
        </authorList>
    </citation>
    <scope>NUCLEOTIDE SEQUENCE [LARGE SCALE GENOMIC DNA]</scope>
</reference>
<comment type="caution">
    <text evidence="10">Lacks conserved residue(s) required for the propagation of feature annotation.</text>
</comment>
<evidence type="ECO:0000256" key="4">
    <source>
        <dbReference type="ARBA" id="ARBA00022679"/>
    </source>
</evidence>
<evidence type="ECO:0000256" key="5">
    <source>
        <dbReference type="ARBA" id="ARBA00022960"/>
    </source>
</evidence>
<comment type="similarity">
    <text evidence="10">Belongs to the glycosyltransferase 28 family. MurG subfamily.</text>
</comment>
<dbReference type="GO" id="GO:0051301">
    <property type="term" value="P:cell division"/>
    <property type="evidence" value="ECO:0007669"/>
    <property type="project" value="UniProtKB-KW"/>
</dbReference>
<evidence type="ECO:0000313" key="15">
    <source>
        <dbReference type="EMBL" id="SOH05835.1"/>
    </source>
</evidence>
<dbReference type="OrthoDB" id="9808936at2"/>
<dbReference type="CDD" id="cd03785">
    <property type="entry name" value="GT28_MurG"/>
    <property type="match status" value="1"/>
</dbReference>
<protein>
    <recommendedName>
        <fullName evidence="10">UDP-N-acetylglucosamine--N-acetylmuramyl-(pentapeptide) pyrophosphoryl-undecaprenol N-acetylglucosamine transferase</fullName>
        <ecNumber evidence="10">2.4.1.227</ecNumber>
    </recommendedName>
    <alternativeName>
        <fullName evidence="10">Undecaprenyl-PP-MurNAc-pentapeptide-UDPGlcNAc GlcNAc transferase</fullName>
    </alternativeName>
</protein>
<reference evidence="15" key="4">
    <citation type="submission" date="2017-10" db="EMBL/GenBank/DDBJ databases">
        <authorList>
            <person name="Banno H."/>
            <person name="Chua N.-H."/>
        </authorList>
    </citation>
    <scope>NUCLEOTIDE SEQUENCE [LARGE SCALE GENOMIC DNA]</scope>
    <source>
        <strain evidence="15">Kuenenia_mbr1_ru-nijmegen</strain>
    </source>
</reference>
<dbReference type="PANTHER" id="PTHR21015:SF22">
    <property type="entry name" value="GLYCOSYLTRANSFERASE"/>
    <property type="match status" value="1"/>
</dbReference>
<comment type="subcellular location">
    <subcellularLocation>
        <location evidence="10">Cell membrane</location>
        <topology evidence="10">Peripheral membrane protein</topology>
        <orientation evidence="10">Cytoplasmic side</orientation>
    </subcellularLocation>
</comment>
<keyword evidence="4 10" id="KW-0808">Transferase</keyword>
<evidence type="ECO:0000256" key="10">
    <source>
        <dbReference type="HAMAP-Rule" id="MF_00033"/>
    </source>
</evidence>
<feature type="binding site" evidence="10">
    <location>
        <position position="295"/>
    </location>
    <ligand>
        <name>UDP-N-acetyl-alpha-D-glucosamine</name>
        <dbReference type="ChEBI" id="CHEBI:57705"/>
    </ligand>
</feature>
<dbReference type="CAZy" id="GT28">
    <property type="family name" value="Glycosyltransferase Family 28"/>
</dbReference>
<keyword evidence="2 10" id="KW-0132">Cell division</keyword>
<evidence type="ECO:0000256" key="6">
    <source>
        <dbReference type="ARBA" id="ARBA00022984"/>
    </source>
</evidence>
<comment type="function">
    <text evidence="10">Cell wall formation. Catalyzes the transfer of a GlcNAc subunit on undecaprenyl-pyrophosphoryl-MurNAc-pentapeptide (lipid intermediate I) to form undecaprenyl-pyrophosphoryl-MurNAc-(pentapeptide)GlcNAc (lipid intermediate II).</text>
</comment>
<feature type="binding site" evidence="10">
    <location>
        <begin position="10"/>
        <end position="12"/>
    </location>
    <ligand>
        <name>UDP-N-acetyl-alpha-D-glucosamine</name>
        <dbReference type="ChEBI" id="CHEBI:57705"/>
    </ligand>
</feature>
<dbReference type="Proteomes" id="UP000501926">
    <property type="component" value="Chromosome"/>
</dbReference>
<evidence type="ECO:0000313" key="16">
    <source>
        <dbReference type="Proteomes" id="UP000221734"/>
    </source>
</evidence>
<dbReference type="RefSeq" id="WP_099326368.1">
    <property type="nucleotide sequence ID" value="NZ_CP049055.1"/>
</dbReference>
<comment type="pathway">
    <text evidence="10">Cell wall biogenesis; peptidoglycan biosynthesis.</text>
</comment>
<name>Q1Q6C8_KUEST</name>
<evidence type="ECO:0000313" key="14">
    <source>
        <dbReference type="EMBL" id="QII13069.1"/>
    </source>
</evidence>
<dbReference type="PANTHER" id="PTHR21015">
    <property type="entry name" value="UDP-N-ACETYLGLUCOSAMINE--N-ACETYLMURAMYL-(PENTAPEPTIDE) PYROPHOSPHORYL-UNDECAPRENOL N-ACETYLGLUCOSAMINE TRANSFERASE 1"/>
    <property type="match status" value="1"/>
</dbReference>
<dbReference type="Gene3D" id="3.40.50.2000">
    <property type="entry name" value="Glycogen Phosphorylase B"/>
    <property type="match status" value="2"/>
</dbReference>
<dbReference type="Proteomes" id="UP000221734">
    <property type="component" value="Chromosome Kuenenia_stuttgartiensis_MBR1"/>
</dbReference>
<dbReference type="NCBIfam" id="TIGR01133">
    <property type="entry name" value="murG"/>
    <property type="match status" value="1"/>
</dbReference>
<keyword evidence="6 10" id="KW-0573">Peptidoglycan synthesis</keyword>
<organism evidence="13">
    <name type="scientific">Kuenenia stuttgartiensis</name>
    <dbReference type="NCBI Taxonomy" id="174633"/>
    <lineage>
        <taxon>Bacteria</taxon>
        <taxon>Pseudomonadati</taxon>
        <taxon>Planctomycetota</taxon>
        <taxon>Candidatus Brocadiia</taxon>
        <taxon>Candidatus Brocadiales</taxon>
        <taxon>Candidatus Brocadiaceae</taxon>
        <taxon>Candidatus Kuenenia</taxon>
    </lineage>
</organism>
<reference evidence="13" key="1">
    <citation type="journal article" date="2006" name="Nature">
        <title>Deciphering the evolution and metabolism of an anammox bacterium from a community genome.</title>
        <authorList>
            <person name="Strous M."/>
            <person name="Pelletier E."/>
            <person name="Mangenot S."/>
            <person name="Rattei T."/>
            <person name="Lehner A."/>
            <person name="Taylor M.W."/>
            <person name="Horn M."/>
            <person name="Daims H."/>
            <person name="Bartol-Mavel D."/>
            <person name="Wincker P."/>
            <person name="Barbe V."/>
            <person name="Fonknechten N."/>
            <person name="Vallenet D."/>
            <person name="Segurens B."/>
            <person name="Schenowitz-Truong C."/>
            <person name="Medigue C."/>
            <person name="Collingro A."/>
            <person name="Snel B."/>
            <person name="Dutilh B.E."/>
            <person name="OpDenCamp H.J.M."/>
            <person name="vanDerDrift C."/>
            <person name="Cirpus I."/>
            <person name="vanDePas-Schoonen K.T."/>
            <person name="Harhangi H.R."/>
            <person name="vanNiftrik L."/>
            <person name="Schmid M."/>
            <person name="Keltjens J."/>
            <person name="vanDeVossenberg J."/>
            <person name="Kartal B."/>
            <person name="Meier H."/>
            <person name="Frishman D."/>
            <person name="Huynen M.A."/>
            <person name="Mewes H."/>
            <person name="Weissenbach J."/>
            <person name="Jetten M.S.M."/>
            <person name="Wagner M."/>
            <person name="LePaslier D."/>
        </authorList>
    </citation>
    <scope>NUCLEOTIDE SEQUENCE</scope>
</reference>
<dbReference type="GO" id="GO:0005975">
    <property type="term" value="P:carbohydrate metabolic process"/>
    <property type="evidence" value="ECO:0007669"/>
    <property type="project" value="InterPro"/>
</dbReference>
<evidence type="ECO:0000256" key="2">
    <source>
        <dbReference type="ARBA" id="ARBA00022618"/>
    </source>
</evidence>